<organism evidence="1">
    <name type="scientific">virus sp. ctQiC1</name>
    <dbReference type="NCBI Taxonomy" id="2825817"/>
    <lineage>
        <taxon>Viruses</taxon>
    </lineage>
</organism>
<accession>A0A8S5RM31</accession>
<reference evidence="1" key="1">
    <citation type="journal article" date="2021" name="Proc. Natl. Acad. Sci. U.S.A.">
        <title>A Catalog of Tens of Thousands of Viruses from Human Metagenomes Reveals Hidden Associations with Chronic Diseases.</title>
        <authorList>
            <person name="Tisza M.J."/>
            <person name="Buck C.B."/>
        </authorList>
    </citation>
    <scope>NUCLEOTIDE SEQUENCE</scope>
    <source>
        <strain evidence="1">CtQiC1</strain>
    </source>
</reference>
<dbReference type="EMBL" id="BK059122">
    <property type="protein sequence ID" value="DAE32422.1"/>
    <property type="molecule type" value="Genomic_DNA"/>
</dbReference>
<name>A0A8S5RM31_9VIRU</name>
<evidence type="ECO:0000313" key="1">
    <source>
        <dbReference type="EMBL" id="DAE32422.1"/>
    </source>
</evidence>
<proteinExistence type="predicted"/>
<sequence>MAHSKNGGSRAYIRGRIGSDVYSVGKNGMGEKQQVVRSLAEQVANPRSSAQMFGRMVMSTVMQAVSSMAFIIDHSFDGYPNGQPSISQFIKNNYALIKADAEAHPASSNIFGLNKYQEKGMRSGKYLVSDGNVQLPAAVTVDGTGLTIGLTAGTLTVGGLKAALGLSADGFLTYVGALAAGGITYARVQLTTTLADSTTITSSNVGSLFTIEADQAYGVALSGQSIEITATAEPDVDFYGCIVSEKIEGAWKHNRCQLTGNGVPTWTANTALPTYPVGAQMFLNGGDL</sequence>
<protein>
    <submittedName>
        <fullName evidence="1">Uncharacterized protein</fullName>
    </submittedName>
</protein>